<feature type="compositionally biased region" description="Low complexity" evidence="1">
    <location>
        <begin position="142"/>
        <end position="174"/>
    </location>
</feature>
<evidence type="ECO:0000256" key="1">
    <source>
        <dbReference type="SAM" id="MobiDB-lite"/>
    </source>
</evidence>
<proteinExistence type="predicted"/>
<evidence type="ECO:0000313" key="2">
    <source>
        <dbReference type="EMBL" id="SEU36975.1"/>
    </source>
</evidence>
<dbReference type="Proteomes" id="UP000199181">
    <property type="component" value="Unassembled WGS sequence"/>
</dbReference>
<protein>
    <submittedName>
        <fullName evidence="2">Uncharacterized protein</fullName>
    </submittedName>
</protein>
<keyword evidence="3" id="KW-1185">Reference proteome</keyword>
<name>A0A1I0LAC5_9BACT</name>
<sequence>MTTRKKGLGAVLMAVAGVVCGLAVVVRDNTMGGAVHDGAEKVCELCEANGILPPDAGVAKPTPPAPPDAEPPTQEPSEPPAPGGAEPAAMRGEVRLGVTRAGTGWKPVLLPGMSAAPRASATVEELPEEPPASSQPGPVLAAPPRAGGPHGPGAHAPSARGTAGGAASATGTRR</sequence>
<feature type="compositionally biased region" description="Pro residues" evidence="1">
    <location>
        <begin position="61"/>
        <end position="82"/>
    </location>
</feature>
<accession>A0A1I0LAC5</accession>
<feature type="region of interest" description="Disordered" evidence="1">
    <location>
        <begin position="54"/>
        <end position="174"/>
    </location>
</feature>
<evidence type="ECO:0000313" key="3">
    <source>
        <dbReference type="Proteomes" id="UP000199181"/>
    </source>
</evidence>
<dbReference type="RefSeq" id="WP_093525660.1">
    <property type="nucleotide sequence ID" value="NZ_FOIJ01000023.1"/>
</dbReference>
<reference evidence="3" key="1">
    <citation type="submission" date="2016-10" db="EMBL/GenBank/DDBJ databases">
        <authorList>
            <person name="Varghese N."/>
            <person name="Submissions S."/>
        </authorList>
    </citation>
    <scope>NUCLEOTIDE SEQUENCE [LARGE SCALE GENOMIC DNA]</scope>
    <source>
        <strain evidence="3">DSM 16858</strain>
    </source>
</reference>
<organism evidence="2 3">
    <name type="scientific">Stigmatella erecta</name>
    <dbReference type="NCBI Taxonomy" id="83460"/>
    <lineage>
        <taxon>Bacteria</taxon>
        <taxon>Pseudomonadati</taxon>
        <taxon>Myxococcota</taxon>
        <taxon>Myxococcia</taxon>
        <taxon>Myxococcales</taxon>
        <taxon>Cystobacterineae</taxon>
        <taxon>Archangiaceae</taxon>
        <taxon>Stigmatella</taxon>
    </lineage>
</organism>
<dbReference type="EMBL" id="FOIJ01000023">
    <property type="protein sequence ID" value="SEU36975.1"/>
    <property type="molecule type" value="Genomic_DNA"/>
</dbReference>
<gene>
    <name evidence="2" type="ORF">SAMN05443639_12326</name>
</gene>
<dbReference type="AlphaFoldDB" id="A0A1I0LAC5"/>